<gene>
    <name evidence="6" type="ORF">CLIT_2c02160</name>
</gene>
<dbReference type="eggNOG" id="COG1309">
    <property type="taxonomic scope" value="Bacteria"/>
</dbReference>
<keyword evidence="2 4" id="KW-0238">DNA-binding</keyword>
<reference evidence="6 7" key="1">
    <citation type="submission" date="2014-03" db="EMBL/GenBank/DDBJ databases">
        <title>Genome sequence of Clostridium litorale W6, DSM 5388.</title>
        <authorList>
            <person name="Poehlein A."/>
            <person name="Jagirdar A."/>
            <person name="Khonsari B."/>
            <person name="Chibani C.M."/>
            <person name="Gutierrez Gutierrez D.A."/>
            <person name="Davydova E."/>
            <person name="Alghaithi H.S."/>
            <person name="Nair K.P."/>
            <person name="Dhamotharan K."/>
            <person name="Chandran L."/>
            <person name="G W."/>
            <person name="Daniel R."/>
        </authorList>
    </citation>
    <scope>NUCLEOTIDE SEQUENCE [LARGE SCALE GENOMIC DNA]</scope>
    <source>
        <strain evidence="6 7">W6</strain>
    </source>
</reference>
<sequence>MNTREKIIDSSLKNFLIFGYENTSLLKVAEEVGIKKASIYYHFRNKEEIFHESIRYLISTIKNTIEDSVGGKSNAKTIIHSLMNSIIEFNFHLSHMAGIEKSHFLSASRLMEYGLREFPDLKKDVDNYYDYIKNTLMDAIHSGQKNKEIKKEFNAEMLAFEIISKIEGFCLLSSSYSKFNINIVRQSMYDNLWKLIGDENSGKRGFFKYKAKSIPISTRW</sequence>
<evidence type="ECO:0000313" key="7">
    <source>
        <dbReference type="Proteomes" id="UP000027946"/>
    </source>
</evidence>
<dbReference type="Pfam" id="PF00440">
    <property type="entry name" value="TetR_N"/>
    <property type="match status" value="1"/>
</dbReference>
<dbReference type="PROSITE" id="PS50977">
    <property type="entry name" value="HTH_TETR_2"/>
    <property type="match status" value="1"/>
</dbReference>
<keyword evidence="7" id="KW-1185">Reference proteome</keyword>
<keyword evidence="3" id="KW-0804">Transcription</keyword>
<comment type="caution">
    <text evidence="6">The sequence shown here is derived from an EMBL/GenBank/DDBJ whole genome shotgun (WGS) entry which is preliminary data.</text>
</comment>
<feature type="DNA-binding region" description="H-T-H motif" evidence="4">
    <location>
        <begin position="24"/>
        <end position="43"/>
    </location>
</feature>
<evidence type="ECO:0000259" key="5">
    <source>
        <dbReference type="PROSITE" id="PS50977"/>
    </source>
</evidence>
<feature type="domain" description="HTH tetR-type" evidence="5">
    <location>
        <begin position="1"/>
        <end position="61"/>
    </location>
</feature>
<accession>A0A069RKI1</accession>
<keyword evidence="1" id="KW-0805">Transcription regulation</keyword>
<dbReference type="STRING" id="1121324.CLIT_2c02160"/>
<dbReference type="OrthoDB" id="9808476at2"/>
<protein>
    <recommendedName>
        <fullName evidence="5">HTH tetR-type domain-containing protein</fullName>
    </recommendedName>
</protein>
<dbReference type="SUPFAM" id="SSF46689">
    <property type="entry name" value="Homeodomain-like"/>
    <property type="match status" value="1"/>
</dbReference>
<evidence type="ECO:0000256" key="1">
    <source>
        <dbReference type="ARBA" id="ARBA00023015"/>
    </source>
</evidence>
<dbReference type="PRINTS" id="PR00455">
    <property type="entry name" value="HTHTETR"/>
</dbReference>
<dbReference type="PANTHER" id="PTHR47506:SF3">
    <property type="entry name" value="HTH-TYPE TRANSCRIPTIONAL REGULATOR LMRA"/>
    <property type="match status" value="1"/>
</dbReference>
<evidence type="ECO:0000256" key="2">
    <source>
        <dbReference type="ARBA" id="ARBA00023125"/>
    </source>
</evidence>
<dbReference type="SUPFAM" id="SSF48498">
    <property type="entry name" value="Tetracyclin repressor-like, C-terminal domain"/>
    <property type="match status" value="1"/>
</dbReference>
<proteinExistence type="predicted"/>
<evidence type="ECO:0000256" key="4">
    <source>
        <dbReference type="PROSITE-ProRule" id="PRU00335"/>
    </source>
</evidence>
<dbReference type="RefSeq" id="WP_038261107.1">
    <property type="nucleotide sequence ID" value="NZ_FSRH01000001.1"/>
</dbReference>
<evidence type="ECO:0000256" key="3">
    <source>
        <dbReference type="ARBA" id="ARBA00023163"/>
    </source>
</evidence>
<dbReference type="Proteomes" id="UP000027946">
    <property type="component" value="Unassembled WGS sequence"/>
</dbReference>
<dbReference type="InterPro" id="IPR036271">
    <property type="entry name" value="Tet_transcr_reg_TetR-rel_C_sf"/>
</dbReference>
<dbReference type="InterPro" id="IPR001647">
    <property type="entry name" value="HTH_TetR"/>
</dbReference>
<dbReference type="AlphaFoldDB" id="A0A069RKI1"/>
<dbReference type="InterPro" id="IPR009057">
    <property type="entry name" value="Homeodomain-like_sf"/>
</dbReference>
<dbReference type="Gene3D" id="1.10.357.10">
    <property type="entry name" value="Tetracycline Repressor, domain 2"/>
    <property type="match status" value="1"/>
</dbReference>
<evidence type="ECO:0000313" key="6">
    <source>
        <dbReference type="EMBL" id="KDR96610.1"/>
    </source>
</evidence>
<dbReference type="GO" id="GO:0003677">
    <property type="term" value="F:DNA binding"/>
    <property type="evidence" value="ECO:0007669"/>
    <property type="project" value="UniProtKB-UniRule"/>
</dbReference>
<dbReference type="PANTHER" id="PTHR47506">
    <property type="entry name" value="TRANSCRIPTIONAL REGULATORY PROTEIN"/>
    <property type="match status" value="1"/>
</dbReference>
<organism evidence="6 7">
    <name type="scientific">Peptoclostridium litorale DSM 5388</name>
    <dbReference type="NCBI Taxonomy" id="1121324"/>
    <lineage>
        <taxon>Bacteria</taxon>
        <taxon>Bacillati</taxon>
        <taxon>Bacillota</taxon>
        <taxon>Clostridia</taxon>
        <taxon>Peptostreptococcales</taxon>
        <taxon>Peptoclostridiaceae</taxon>
        <taxon>Peptoclostridium</taxon>
    </lineage>
</organism>
<name>A0A069RKI1_PEPLI</name>
<dbReference type="EMBL" id="JJMM01000002">
    <property type="protein sequence ID" value="KDR96610.1"/>
    <property type="molecule type" value="Genomic_DNA"/>
</dbReference>